<accession>A0ABW5CPW5</accession>
<comment type="caution">
    <text evidence="3">The sequence shown here is derived from an EMBL/GenBank/DDBJ whole genome shotgun (WGS) entry which is preliminary data.</text>
</comment>
<feature type="compositionally biased region" description="Basic and acidic residues" evidence="1">
    <location>
        <begin position="71"/>
        <end position="83"/>
    </location>
</feature>
<feature type="domain" description="Helix-turn-helix" evidence="2">
    <location>
        <begin position="5"/>
        <end position="53"/>
    </location>
</feature>
<proteinExistence type="predicted"/>
<dbReference type="InterPro" id="IPR036388">
    <property type="entry name" value="WH-like_DNA-bd_sf"/>
</dbReference>
<dbReference type="RefSeq" id="WP_209736318.1">
    <property type="nucleotide sequence ID" value="NZ_CP072611.1"/>
</dbReference>
<organism evidence="3 4">
    <name type="scientific">Aureimonas populi</name>
    <dbReference type="NCBI Taxonomy" id="1701758"/>
    <lineage>
        <taxon>Bacteria</taxon>
        <taxon>Pseudomonadati</taxon>
        <taxon>Pseudomonadota</taxon>
        <taxon>Alphaproteobacteria</taxon>
        <taxon>Hyphomicrobiales</taxon>
        <taxon>Aurantimonadaceae</taxon>
        <taxon>Aureimonas</taxon>
    </lineage>
</organism>
<evidence type="ECO:0000313" key="4">
    <source>
        <dbReference type="Proteomes" id="UP001597371"/>
    </source>
</evidence>
<protein>
    <submittedName>
        <fullName evidence="3">Helix-turn-helix domain-containing protein</fullName>
    </submittedName>
</protein>
<dbReference type="Proteomes" id="UP001597371">
    <property type="component" value="Unassembled WGS sequence"/>
</dbReference>
<dbReference type="InterPro" id="IPR009061">
    <property type="entry name" value="DNA-bd_dom_put_sf"/>
</dbReference>
<dbReference type="InterPro" id="IPR010093">
    <property type="entry name" value="SinI_DNA-bd"/>
</dbReference>
<dbReference type="InterPro" id="IPR041657">
    <property type="entry name" value="HTH_17"/>
</dbReference>
<dbReference type="EMBL" id="JBHUIJ010000012">
    <property type="protein sequence ID" value="MFD2237838.1"/>
    <property type="molecule type" value="Genomic_DNA"/>
</dbReference>
<dbReference type="Gene3D" id="1.10.10.10">
    <property type="entry name" value="Winged helix-like DNA-binding domain superfamily/Winged helix DNA-binding domain"/>
    <property type="match status" value="1"/>
</dbReference>
<dbReference type="SUPFAM" id="SSF46955">
    <property type="entry name" value="Putative DNA-binding domain"/>
    <property type="match status" value="1"/>
</dbReference>
<gene>
    <name evidence="3" type="ORF">ACFSKQ_10235</name>
</gene>
<evidence type="ECO:0000313" key="3">
    <source>
        <dbReference type="EMBL" id="MFD2237838.1"/>
    </source>
</evidence>
<feature type="compositionally biased region" description="Basic and acidic residues" evidence="1">
    <location>
        <begin position="53"/>
        <end position="64"/>
    </location>
</feature>
<dbReference type="NCBIfam" id="TIGR01764">
    <property type="entry name" value="excise"/>
    <property type="match status" value="1"/>
</dbReference>
<keyword evidence="4" id="KW-1185">Reference proteome</keyword>
<name>A0ABW5CPW5_9HYPH</name>
<feature type="region of interest" description="Disordered" evidence="1">
    <location>
        <begin position="53"/>
        <end position="83"/>
    </location>
</feature>
<reference evidence="4" key="1">
    <citation type="journal article" date="2019" name="Int. J. Syst. Evol. Microbiol.">
        <title>The Global Catalogue of Microorganisms (GCM) 10K type strain sequencing project: providing services to taxonomists for standard genome sequencing and annotation.</title>
        <authorList>
            <consortium name="The Broad Institute Genomics Platform"/>
            <consortium name="The Broad Institute Genome Sequencing Center for Infectious Disease"/>
            <person name="Wu L."/>
            <person name="Ma J."/>
        </authorList>
    </citation>
    <scope>NUCLEOTIDE SEQUENCE [LARGE SCALE GENOMIC DNA]</scope>
    <source>
        <strain evidence="4">ZS-35-S2</strain>
    </source>
</reference>
<evidence type="ECO:0000256" key="1">
    <source>
        <dbReference type="SAM" id="MobiDB-lite"/>
    </source>
</evidence>
<evidence type="ECO:0000259" key="2">
    <source>
        <dbReference type="Pfam" id="PF12728"/>
    </source>
</evidence>
<dbReference type="Pfam" id="PF12728">
    <property type="entry name" value="HTH_17"/>
    <property type="match status" value="1"/>
</dbReference>
<sequence length="83" mass="9460">MSDRWVSVEEIAEHLGVSKDTIYGWISKREMPAHKVGRLWKFKTGEVDDWVRNGKASDDYREAETSGPASQREKHAERGKADG</sequence>